<keyword evidence="3" id="KW-1185">Reference proteome</keyword>
<name>A0A6G7Y4Y6_9ACTN</name>
<dbReference type="Proteomes" id="UP000501058">
    <property type="component" value="Chromosome"/>
</dbReference>
<evidence type="ECO:0000313" key="2">
    <source>
        <dbReference type="EMBL" id="QIK71880.1"/>
    </source>
</evidence>
<dbReference type="RefSeq" id="WP_166232706.1">
    <property type="nucleotide sequence ID" value="NZ_CP049865.1"/>
</dbReference>
<organism evidence="2 3">
    <name type="scientific">Propioniciclava coleopterorum</name>
    <dbReference type="NCBI Taxonomy" id="2714937"/>
    <lineage>
        <taxon>Bacteria</taxon>
        <taxon>Bacillati</taxon>
        <taxon>Actinomycetota</taxon>
        <taxon>Actinomycetes</taxon>
        <taxon>Propionibacteriales</taxon>
        <taxon>Propionibacteriaceae</taxon>
        <taxon>Propioniciclava</taxon>
    </lineage>
</organism>
<evidence type="ECO:0000313" key="3">
    <source>
        <dbReference type="Proteomes" id="UP000501058"/>
    </source>
</evidence>
<dbReference type="KEGG" id="prv:G7070_05835"/>
<reference evidence="2 3" key="1">
    <citation type="submission" date="2020-03" db="EMBL/GenBank/DDBJ databases">
        <title>Propioniciclava sp. nov., isolated from Hydrophilus acuminatus.</title>
        <authorList>
            <person name="Hyun D.-W."/>
            <person name="Bae J.-W."/>
        </authorList>
    </citation>
    <scope>NUCLEOTIDE SEQUENCE [LARGE SCALE GENOMIC DNA]</scope>
    <source>
        <strain evidence="2 3">HDW11</strain>
    </source>
</reference>
<sequence>MDAVRAEAGLPPHPGVTLRSPRVSDLEGMEHLIERHGAGLRAVFADPEASERRIAVALAILDASPEPITAADLEPLRRGWRKRVLVKKADDHAPGLPAAVGMLRVLLRAGSPWAEEIAAVVAKDTRAFMSATREYVAALTDPPEDVWQRAAADRMGDAVPAFLLASADALGATLDRWDAIARTTRGARKAVAWCISRRAYGTDLVGGSFDTHSPRQLDAALQLAEDAALPRAVREQAAAAVRDSLVGHPAHRRSEYHLSQETLHDLSARRGRVAAEFGA</sequence>
<feature type="region of interest" description="Disordered" evidence="1">
    <location>
        <begin position="1"/>
        <end position="20"/>
    </location>
</feature>
<evidence type="ECO:0000256" key="1">
    <source>
        <dbReference type="SAM" id="MobiDB-lite"/>
    </source>
</evidence>
<dbReference type="EMBL" id="CP049865">
    <property type="protein sequence ID" value="QIK71880.1"/>
    <property type="molecule type" value="Genomic_DNA"/>
</dbReference>
<gene>
    <name evidence="2" type="ORF">G7070_05835</name>
</gene>
<protein>
    <submittedName>
        <fullName evidence="2">Uncharacterized protein</fullName>
    </submittedName>
</protein>
<proteinExistence type="predicted"/>
<accession>A0A6G7Y4Y6</accession>
<dbReference type="AlphaFoldDB" id="A0A6G7Y4Y6"/>